<dbReference type="InterPro" id="IPR006311">
    <property type="entry name" value="TAT_signal"/>
</dbReference>
<dbReference type="PANTHER" id="PTHR10587">
    <property type="entry name" value="GLYCOSYL TRANSFERASE-RELATED"/>
    <property type="match status" value="1"/>
</dbReference>
<dbReference type="InterPro" id="IPR050248">
    <property type="entry name" value="Polysacc_deacetylase_ArnD"/>
</dbReference>
<dbReference type="InterPro" id="IPR002509">
    <property type="entry name" value="NODB_dom"/>
</dbReference>
<dbReference type="InterPro" id="IPR011330">
    <property type="entry name" value="Glyco_hydro/deAcase_b/a-brl"/>
</dbReference>
<dbReference type="GO" id="GO:0005975">
    <property type="term" value="P:carbohydrate metabolic process"/>
    <property type="evidence" value="ECO:0007669"/>
    <property type="project" value="InterPro"/>
</dbReference>
<dbReference type="Proteomes" id="UP000319514">
    <property type="component" value="Unassembled WGS sequence"/>
</dbReference>
<dbReference type="PANTHER" id="PTHR10587:SF137">
    <property type="entry name" value="4-DEOXY-4-FORMAMIDO-L-ARABINOSE-PHOSPHOUNDECAPRENOL DEFORMYLASE ARND-RELATED"/>
    <property type="match status" value="1"/>
</dbReference>
<accession>A0A542ZG25</accession>
<dbReference type="CDD" id="cd10917">
    <property type="entry name" value="CE4_NodB_like_6s_7s"/>
    <property type="match status" value="1"/>
</dbReference>
<dbReference type="PROSITE" id="PS51677">
    <property type="entry name" value="NODB"/>
    <property type="match status" value="1"/>
</dbReference>
<organism evidence="3 4">
    <name type="scientific">Oryzihumus leptocrescens</name>
    <dbReference type="NCBI Taxonomy" id="297536"/>
    <lineage>
        <taxon>Bacteria</taxon>
        <taxon>Bacillati</taxon>
        <taxon>Actinomycetota</taxon>
        <taxon>Actinomycetes</taxon>
        <taxon>Micrococcales</taxon>
        <taxon>Intrasporangiaceae</taxon>
        <taxon>Oryzihumus</taxon>
    </lineage>
</organism>
<keyword evidence="4" id="KW-1185">Reference proteome</keyword>
<gene>
    <name evidence="3" type="ORF">FB474_0633</name>
</gene>
<dbReference type="SUPFAM" id="SSF88713">
    <property type="entry name" value="Glycoside hydrolase/deacetylase"/>
    <property type="match status" value="1"/>
</dbReference>
<proteinExistence type="predicted"/>
<feature type="region of interest" description="Disordered" evidence="1">
    <location>
        <begin position="32"/>
        <end position="88"/>
    </location>
</feature>
<evidence type="ECO:0000259" key="2">
    <source>
        <dbReference type="PROSITE" id="PS51677"/>
    </source>
</evidence>
<dbReference type="RefSeq" id="WP_246092015.1">
    <property type="nucleotide sequence ID" value="NZ_BAAAKX010000009.1"/>
</dbReference>
<dbReference type="EMBL" id="VFOQ01000001">
    <property type="protein sequence ID" value="TQL59282.1"/>
    <property type="molecule type" value="Genomic_DNA"/>
</dbReference>
<feature type="domain" description="NodB homology" evidence="2">
    <location>
        <begin position="93"/>
        <end position="272"/>
    </location>
</feature>
<dbReference type="PROSITE" id="PS51318">
    <property type="entry name" value="TAT"/>
    <property type="match status" value="1"/>
</dbReference>
<feature type="compositionally biased region" description="Low complexity" evidence="1">
    <location>
        <begin position="32"/>
        <end position="71"/>
    </location>
</feature>
<sequence>MTDDEQPSQTPTGPGRRTALVSFAAVLGAAACAPARQDRSAGPTASASPSTSTARPAGPSPTASTSATSGPAPQPAIARTSGPDIVHGPRSRQEVALTFHGAGDPAIARRLLQVLKTHQAHVTVFAVGQWLQAEPHMAAEVLAGGHELGNHTWSHQQMKQLTPEQARTEAVRGAEALRAATGTAGWWFRPSGTLHSTATIRAAAQAAGYHRCVSYDVDPEDFRDPGAALVRSRTLAAVQPGSIVSLHFGHQGTLTALPAILDGLKAKGLEPVTLSRLLRDGA</sequence>
<dbReference type="AlphaFoldDB" id="A0A542ZG25"/>
<comment type="caution">
    <text evidence="3">The sequence shown here is derived from an EMBL/GenBank/DDBJ whole genome shotgun (WGS) entry which is preliminary data.</text>
</comment>
<name>A0A542ZG25_9MICO</name>
<evidence type="ECO:0000313" key="4">
    <source>
        <dbReference type="Proteomes" id="UP000319514"/>
    </source>
</evidence>
<dbReference type="GO" id="GO:0016810">
    <property type="term" value="F:hydrolase activity, acting on carbon-nitrogen (but not peptide) bonds"/>
    <property type="evidence" value="ECO:0007669"/>
    <property type="project" value="InterPro"/>
</dbReference>
<evidence type="ECO:0000256" key="1">
    <source>
        <dbReference type="SAM" id="MobiDB-lite"/>
    </source>
</evidence>
<reference evidence="3 4" key="1">
    <citation type="submission" date="2019-06" db="EMBL/GenBank/DDBJ databases">
        <title>Sequencing the genomes of 1000 actinobacteria strains.</title>
        <authorList>
            <person name="Klenk H.-P."/>
        </authorList>
    </citation>
    <scope>NUCLEOTIDE SEQUENCE [LARGE SCALE GENOMIC DNA]</scope>
    <source>
        <strain evidence="3 4">DSM 18082</strain>
    </source>
</reference>
<dbReference type="Pfam" id="PF01522">
    <property type="entry name" value="Polysacc_deac_1"/>
    <property type="match status" value="1"/>
</dbReference>
<evidence type="ECO:0000313" key="3">
    <source>
        <dbReference type="EMBL" id="TQL59282.1"/>
    </source>
</evidence>
<dbReference type="Gene3D" id="3.20.20.370">
    <property type="entry name" value="Glycoside hydrolase/deacetylase"/>
    <property type="match status" value="1"/>
</dbReference>
<protein>
    <submittedName>
        <fullName evidence="3">Peptidoglycan/xylan/chitin deacetylase (PgdA/CDA1 family)</fullName>
    </submittedName>
</protein>